<comment type="similarity">
    <text evidence="7">Belongs to the binding-protein-dependent transport system permease family.</text>
</comment>
<dbReference type="InterPro" id="IPR035906">
    <property type="entry name" value="MetI-like_sf"/>
</dbReference>
<keyword evidence="5 7" id="KW-1133">Transmembrane helix</keyword>
<feature type="transmembrane region" description="Helical" evidence="7">
    <location>
        <begin position="225"/>
        <end position="247"/>
    </location>
</feature>
<feature type="transmembrane region" description="Helical" evidence="7">
    <location>
        <begin position="106"/>
        <end position="124"/>
    </location>
</feature>
<dbReference type="PANTHER" id="PTHR30151:SF38">
    <property type="entry name" value="ALIPHATIC SULFONATES TRANSPORT PERMEASE PROTEIN SSUC-RELATED"/>
    <property type="match status" value="1"/>
</dbReference>
<dbReference type="RefSeq" id="WP_007131124.1">
    <property type="nucleotide sequence ID" value="NZ_AGIP01000009.1"/>
</dbReference>
<accession>G4HJ00</accession>
<feature type="transmembrane region" description="Helical" evidence="7">
    <location>
        <begin position="193"/>
        <end position="213"/>
    </location>
</feature>
<name>G4HJ00_9BACL</name>
<keyword evidence="4 7" id="KW-0812">Transmembrane</keyword>
<evidence type="ECO:0000256" key="7">
    <source>
        <dbReference type="RuleBase" id="RU363032"/>
    </source>
</evidence>
<evidence type="ECO:0000256" key="5">
    <source>
        <dbReference type="ARBA" id="ARBA00022989"/>
    </source>
</evidence>
<reference evidence="9 10" key="1">
    <citation type="submission" date="2011-09" db="EMBL/GenBank/DDBJ databases">
        <title>The draft genome of Paenibacillus lactis 154.</title>
        <authorList>
            <consortium name="US DOE Joint Genome Institute (JGI-PGF)"/>
            <person name="Lucas S."/>
            <person name="Han J."/>
            <person name="Lapidus A."/>
            <person name="Cheng J.-F."/>
            <person name="Goodwin L."/>
            <person name="Pitluck S."/>
            <person name="Peters L."/>
            <person name="Land M.L."/>
            <person name="Hauser L."/>
            <person name="Siebers A."/>
            <person name="Thelen M."/>
            <person name="Hugenholtz P."/>
            <person name="Allgaier M."/>
            <person name="Woyke T.J."/>
        </authorList>
    </citation>
    <scope>NUCLEOTIDE SEQUENCE [LARGE SCALE GENOMIC DNA]</scope>
    <source>
        <strain evidence="9 10">154</strain>
    </source>
</reference>
<feature type="transmembrane region" description="Helical" evidence="7">
    <location>
        <begin position="12"/>
        <end position="30"/>
    </location>
</feature>
<organism evidence="9 10">
    <name type="scientific">Paenibacillus lactis 154</name>
    <dbReference type="NCBI Taxonomy" id="743719"/>
    <lineage>
        <taxon>Bacteria</taxon>
        <taxon>Bacillati</taxon>
        <taxon>Bacillota</taxon>
        <taxon>Bacilli</taxon>
        <taxon>Bacillales</taxon>
        <taxon>Paenibacillaceae</taxon>
        <taxon>Paenibacillus</taxon>
    </lineage>
</organism>
<feature type="transmembrane region" description="Helical" evidence="7">
    <location>
        <begin position="130"/>
        <end position="149"/>
    </location>
</feature>
<evidence type="ECO:0000256" key="2">
    <source>
        <dbReference type="ARBA" id="ARBA00022448"/>
    </source>
</evidence>
<dbReference type="Gene3D" id="1.10.3720.10">
    <property type="entry name" value="MetI-like"/>
    <property type="match status" value="1"/>
</dbReference>
<gene>
    <name evidence="9" type="ORF">PaelaDRAFT_3961</name>
</gene>
<dbReference type="EMBL" id="AGIP01000009">
    <property type="protein sequence ID" value="EHB62718.1"/>
    <property type="molecule type" value="Genomic_DNA"/>
</dbReference>
<proteinExistence type="inferred from homology"/>
<evidence type="ECO:0000256" key="1">
    <source>
        <dbReference type="ARBA" id="ARBA00004651"/>
    </source>
</evidence>
<dbReference type="InterPro" id="IPR000515">
    <property type="entry name" value="MetI-like"/>
</dbReference>
<feature type="domain" description="ABC transmembrane type-1" evidence="8">
    <location>
        <begin position="64"/>
        <end position="244"/>
    </location>
</feature>
<evidence type="ECO:0000313" key="9">
    <source>
        <dbReference type="EMBL" id="EHB62718.1"/>
    </source>
</evidence>
<evidence type="ECO:0000256" key="6">
    <source>
        <dbReference type="ARBA" id="ARBA00023136"/>
    </source>
</evidence>
<dbReference type="SUPFAM" id="SSF161098">
    <property type="entry name" value="MetI-like"/>
    <property type="match status" value="1"/>
</dbReference>
<dbReference type="FunFam" id="1.10.3720.10:FF:000003">
    <property type="entry name" value="Aliphatic sulfonate ABC transporter permease"/>
    <property type="match status" value="1"/>
</dbReference>
<dbReference type="PANTHER" id="PTHR30151">
    <property type="entry name" value="ALKANE SULFONATE ABC TRANSPORTER-RELATED, MEMBRANE SUBUNIT"/>
    <property type="match status" value="1"/>
</dbReference>
<feature type="transmembrane region" description="Helical" evidence="7">
    <location>
        <begin position="72"/>
        <end position="94"/>
    </location>
</feature>
<dbReference type="Proteomes" id="UP000003891">
    <property type="component" value="Unassembled WGS sequence"/>
</dbReference>
<dbReference type="PATRIC" id="fig|743719.3.peg.4010"/>
<dbReference type="Pfam" id="PF00528">
    <property type="entry name" value="BPD_transp_1"/>
    <property type="match status" value="1"/>
</dbReference>
<sequence>MTRRFLSNPFIGKCLPWVLPILLIVVWAILSNLDVISRKILPLPQDVLFSFRDLLLSGKLIEHISTSFQRAFTGFLIGGGIGLVLGFINGLSSIAEKLLDTTIQMVRNVPHLAMIPLVVLWFGIGEESKIFLVAIGVLFPVYINTLHGIRSVDHGLIEMGSVYGLRTASLFWKIVLPGALPSILVGLRYALGIMWLTLIVSETIATNSGIGFLAMNAREYMQTDIILLTIVLYALFGKLADAIAKLLERRFLRWNPNYHN</sequence>
<dbReference type="NCBIfam" id="NF008470">
    <property type="entry name" value="PRK11365.1"/>
    <property type="match status" value="1"/>
</dbReference>
<dbReference type="eggNOG" id="COG0600">
    <property type="taxonomic scope" value="Bacteria"/>
</dbReference>
<evidence type="ECO:0000313" key="10">
    <source>
        <dbReference type="Proteomes" id="UP000003891"/>
    </source>
</evidence>
<dbReference type="GO" id="GO:0005886">
    <property type="term" value="C:plasma membrane"/>
    <property type="evidence" value="ECO:0007669"/>
    <property type="project" value="UniProtKB-SubCell"/>
</dbReference>
<dbReference type="CDD" id="cd06261">
    <property type="entry name" value="TM_PBP2"/>
    <property type="match status" value="1"/>
</dbReference>
<dbReference type="GO" id="GO:0042918">
    <property type="term" value="P:alkanesulfonate transmembrane transport"/>
    <property type="evidence" value="ECO:0007669"/>
    <property type="project" value="UniProtKB-ARBA"/>
</dbReference>
<keyword evidence="3" id="KW-1003">Cell membrane</keyword>
<evidence type="ECO:0000259" key="8">
    <source>
        <dbReference type="PROSITE" id="PS50928"/>
    </source>
</evidence>
<feature type="transmembrane region" description="Helical" evidence="7">
    <location>
        <begin position="170"/>
        <end position="187"/>
    </location>
</feature>
<dbReference type="PROSITE" id="PS50928">
    <property type="entry name" value="ABC_TM1"/>
    <property type="match status" value="1"/>
</dbReference>
<dbReference type="AlphaFoldDB" id="G4HJ00"/>
<keyword evidence="6 7" id="KW-0472">Membrane</keyword>
<comment type="subcellular location">
    <subcellularLocation>
        <location evidence="1 7">Cell membrane</location>
        <topology evidence="1 7">Multi-pass membrane protein</topology>
    </subcellularLocation>
</comment>
<evidence type="ECO:0000256" key="3">
    <source>
        <dbReference type="ARBA" id="ARBA00022475"/>
    </source>
</evidence>
<evidence type="ECO:0000256" key="4">
    <source>
        <dbReference type="ARBA" id="ARBA00022692"/>
    </source>
</evidence>
<dbReference type="STRING" id="743719.PaelaDRAFT_3961"/>
<keyword evidence="2 7" id="KW-0813">Transport</keyword>
<protein>
    <submittedName>
        <fullName evidence="9">Binding-protein-dependent transport systems inner membrane component</fullName>
    </submittedName>
</protein>